<dbReference type="GO" id="GO:0003700">
    <property type="term" value="F:DNA-binding transcription factor activity"/>
    <property type="evidence" value="ECO:0007669"/>
    <property type="project" value="TreeGrafter"/>
</dbReference>
<dbReference type="Proteomes" id="UP001205843">
    <property type="component" value="Unassembled WGS sequence"/>
</dbReference>
<dbReference type="PANTHER" id="PTHR24567:SF74">
    <property type="entry name" value="HTH-TYPE TRANSCRIPTIONAL REGULATOR ARCR"/>
    <property type="match status" value="1"/>
</dbReference>
<keyword evidence="3" id="KW-0804">Transcription</keyword>
<dbReference type="InterPro" id="IPR036388">
    <property type="entry name" value="WH-like_DNA-bd_sf"/>
</dbReference>
<dbReference type="GO" id="GO:0005829">
    <property type="term" value="C:cytosol"/>
    <property type="evidence" value="ECO:0007669"/>
    <property type="project" value="TreeGrafter"/>
</dbReference>
<feature type="domain" description="HTH crp-type" evidence="5">
    <location>
        <begin position="122"/>
        <end position="188"/>
    </location>
</feature>
<protein>
    <submittedName>
        <fullName evidence="6">CRP-like cAMP-binding protein</fullName>
    </submittedName>
</protein>
<dbReference type="GO" id="GO:0003677">
    <property type="term" value="F:DNA binding"/>
    <property type="evidence" value="ECO:0007669"/>
    <property type="project" value="UniProtKB-KW"/>
</dbReference>
<evidence type="ECO:0000256" key="4">
    <source>
        <dbReference type="SAM" id="MobiDB-lite"/>
    </source>
</evidence>
<keyword evidence="2" id="KW-0238">DNA-binding</keyword>
<dbReference type="EMBL" id="JALJXV010000007">
    <property type="protein sequence ID" value="MCP1675819.1"/>
    <property type="molecule type" value="Genomic_DNA"/>
</dbReference>
<evidence type="ECO:0000313" key="7">
    <source>
        <dbReference type="Proteomes" id="UP001205843"/>
    </source>
</evidence>
<dbReference type="SUPFAM" id="SSF46785">
    <property type="entry name" value="Winged helix' DNA-binding domain"/>
    <property type="match status" value="1"/>
</dbReference>
<gene>
    <name evidence="6" type="ORF">J2T57_002974</name>
</gene>
<dbReference type="InterPro" id="IPR014710">
    <property type="entry name" value="RmlC-like_jellyroll"/>
</dbReference>
<evidence type="ECO:0000256" key="3">
    <source>
        <dbReference type="ARBA" id="ARBA00023163"/>
    </source>
</evidence>
<dbReference type="InterPro" id="IPR050397">
    <property type="entry name" value="Env_Response_Regulators"/>
</dbReference>
<evidence type="ECO:0000313" key="6">
    <source>
        <dbReference type="EMBL" id="MCP1675819.1"/>
    </source>
</evidence>
<comment type="caution">
    <text evidence="6">The sequence shown here is derived from an EMBL/GenBank/DDBJ whole genome shotgun (WGS) entry which is preliminary data.</text>
</comment>
<evidence type="ECO:0000256" key="2">
    <source>
        <dbReference type="ARBA" id="ARBA00023125"/>
    </source>
</evidence>
<organism evidence="6 7">
    <name type="scientific">Natronocella acetinitrilica</name>
    <dbReference type="NCBI Taxonomy" id="414046"/>
    <lineage>
        <taxon>Bacteria</taxon>
        <taxon>Pseudomonadati</taxon>
        <taxon>Pseudomonadota</taxon>
        <taxon>Gammaproteobacteria</taxon>
        <taxon>Chromatiales</taxon>
        <taxon>Ectothiorhodospiraceae</taxon>
        <taxon>Natronocella</taxon>
    </lineage>
</organism>
<dbReference type="Gene3D" id="2.60.120.10">
    <property type="entry name" value="Jelly Rolls"/>
    <property type="match status" value="1"/>
</dbReference>
<accession>A0AAE3G544</accession>
<dbReference type="InterPro" id="IPR012318">
    <property type="entry name" value="HTH_CRP"/>
</dbReference>
<dbReference type="Gene3D" id="1.10.10.10">
    <property type="entry name" value="Winged helix-like DNA-binding domain superfamily/Winged helix DNA-binding domain"/>
    <property type="match status" value="1"/>
</dbReference>
<proteinExistence type="predicted"/>
<evidence type="ECO:0000259" key="5">
    <source>
        <dbReference type="PROSITE" id="PS51063"/>
    </source>
</evidence>
<dbReference type="SUPFAM" id="SSF51206">
    <property type="entry name" value="cAMP-binding domain-like"/>
    <property type="match status" value="1"/>
</dbReference>
<dbReference type="PROSITE" id="PS51063">
    <property type="entry name" value="HTH_CRP_2"/>
    <property type="match status" value="1"/>
</dbReference>
<feature type="region of interest" description="Disordered" evidence="4">
    <location>
        <begin position="216"/>
        <end position="238"/>
    </location>
</feature>
<dbReference type="AlphaFoldDB" id="A0AAE3G544"/>
<sequence>MSQGKIVLLPFGRVLAEPGQLLESVYFPLSGFISLFTAVDERHSIEVGLIGNEGMVGSSLALGVDSSPVHALVQGPGKALQLEADVFETALGNSATLQRVMQRYLHVVLGNLAQAAACSRFHLVEARLARWLLMTQDRAHSPDFHLTHELLAHMLGVRRVGVTKAATALQQRRLIRYSRGDITVLDRTGLERASCTCYRADRALYEEILGSRQSRGKPLETELTPVSSPLRNSAKPIN</sequence>
<dbReference type="InterPro" id="IPR036390">
    <property type="entry name" value="WH_DNA-bd_sf"/>
</dbReference>
<reference evidence="6" key="1">
    <citation type="submission" date="2022-03" db="EMBL/GenBank/DDBJ databases">
        <title>Genomic Encyclopedia of Type Strains, Phase III (KMG-III): the genomes of soil and plant-associated and newly described type strains.</title>
        <authorList>
            <person name="Whitman W."/>
        </authorList>
    </citation>
    <scope>NUCLEOTIDE SEQUENCE</scope>
    <source>
        <strain evidence="6">ANL 6-2</strain>
    </source>
</reference>
<keyword evidence="1" id="KW-0805">Transcription regulation</keyword>
<evidence type="ECO:0000256" key="1">
    <source>
        <dbReference type="ARBA" id="ARBA00023015"/>
    </source>
</evidence>
<dbReference type="Pfam" id="PF13545">
    <property type="entry name" value="HTH_Crp_2"/>
    <property type="match status" value="1"/>
</dbReference>
<name>A0AAE3G544_9GAMM</name>
<dbReference type="PANTHER" id="PTHR24567">
    <property type="entry name" value="CRP FAMILY TRANSCRIPTIONAL REGULATORY PROTEIN"/>
    <property type="match status" value="1"/>
</dbReference>
<dbReference type="InterPro" id="IPR018490">
    <property type="entry name" value="cNMP-bd_dom_sf"/>
</dbReference>
<keyword evidence="7" id="KW-1185">Reference proteome</keyword>